<dbReference type="PROSITE" id="PS50851">
    <property type="entry name" value="CHEW"/>
    <property type="match status" value="1"/>
</dbReference>
<dbReference type="PANTHER" id="PTHR22617:SF23">
    <property type="entry name" value="CHEMOTAXIS PROTEIN CHEW"/>
    <property type="match status" value="1"/>
</dbReference>
<feature type="domain" description="CheW-like" evidence="1">
    <location>
        <begin position="20"/>
        <end position="183"/>
    </location>
</feature>
<dbReference type="GO" id="GO:0007165">
    <property type="term" value="P:signal transduction"/>
    <property type="evidence" value="ECO:0007669"/>
    <property type="project" value="InterPro"/>
</dbReference>
<evidence type="ECO:0000259" key="1">
    <source>
        <dbReference type="PROSITE" id="PS50851"/>
    </source>
</evidence>
<dbReference type="InterPro" id="IPR039315">
    <property type="entry name" value="CheW"/>
</dbReference>
<dbReference type="SMART" id="SM00260">
    <property type="entry name" value="CheW"/>
    <property type="match status" value="1"/>
</dbReference>
<protein>
    <submittedName>
        <fullName evidence="2">CheW domain-containing protein</fullName>
    </submittedName>
</protein>
<accession>A0AA97AIF3</accession>
<dbReference type="GO" id="GO:0005829">
    <property type="term" value="C:cytosol"/>
    <property type="evidence" value="ECO:0007669"/>
    <property type="project" value="TreeGrafter"/>
</dbReference>
<proteinExistence type="predicted"/>
<dbReference type="InterPro" id="IPR036061">
    <property type="entry name" value="CheW-like_dom_sf"/>
</dbReference>
<gene>
    <name evidence="2" type="ORF">HJG54_13545</name>
</gene>
<dbReference type="InterPro" id="IPR002545">
    <property type="entry name" value="CheW-lke_dom"/>
</dbReference>
<dbReference type="GO" id="GO:0006935">
    <property type="term" value="P:chemotaxis"/>
    <property type="evidence" value="ECO:0007669"/>
    <property type="project" value="InterPro"/>
</dbReference>
<dbReference type="PANTHER" id="PTHR22617">
    <property type="entry name" value="CHEMOTAXIS SENSOR HISTIDINE KINASE-RELATED"/>
    <property type="match status" value="1"/>
</dbReference>
<sequence length="184" mass="20315">MSIRSGLPPSVNHTVNPQTGEQFLRCCLAPDALVMLPVAQLTEVLRIPIEQITPIPHLPAWVMGVYNWRGEVLWMVDLGHLLGFEPWHQRSVSPLYTAAVLHADFSDQRLGVNHELGEDRQMLGLVVTQVQEIEWCDPGQLQSPSPSAVTPELAPFLRGYWLKPTGEVLASLDGNALLAAMPKA</sequence>
<dbReference type="AlphaFoldDB" id="A0AA97AIF3"/>
<reference evidence="2" key="1">
    <citation type="submission" date="2020-05" db="EMBL/GenBank/DDBJ databases">
        <authorList>
            <person name="Zhu T."/>
            <person name="Keshari N."/>
            <person name="Lu X."/>
        </authorList>
    </citation>
    <scope>NUCLEOTIDE SEQUENCE</scope>
    <source>
        <strain evidence="2">NK1-12</strain>
    </source>
</reference>
<name>A0AA97AIF3_9CYAN</name>
<organism evidence="2">
    <name type="scientific">Leptolyngbya sp. NK1-12</name>
    <dbReference type="NCBI Taxonomy" id="2547451"/>
    <lineage>
        <taxon>Bacteria</taxon>
        <taxon>Bacillati</taxon>
        <taxon>Cyanobacteriota</taxon>
        <taxon>Cyanophyceae</taxon>
        <taxon>Leptolyngbyales</taxon>
        <taxon>Leptolyngbyaceae</taxon>
        <taxon>Leptolyngbya group</taxon>
        <taxon>Leptolyngbya</taxon>
    </lineage>
</organism>
<evidence type="ECO:0000313" key="2">
    <source>
        <dbReference type="EMBL" id="WNZ23776.1"/>
    </source>
</evidence>
<dbReference type="RefSeq" id="WP_316435519.1">
    <property type="nucleotide sequence ID" value="NZ_CP053586.1"/>
</dbReference>
<dbReference type="SUPFAM" id="SSF50341">
    <property type="entry name" value="CheW-like"/>
    <property type="match status" value="1"/>
</dbReference>
<dbReference type="Gene3D" id="2.40.50.180">
    <property type="entry name" value="CheA-289, Domain 4"/>
    <property type="match status" value="1"/>
</dbReference>
<dbReference type="EMBL" id="CP053586">
    <property type="protein sequence ID" value="WNZ23776.1"/>
    <property type="molecule type" value="Genomic_DNA"/>
</dbReference>
<dbReference type="Pfam" id="PF01584">
    <property type="entry name" value="CheW"/>
    <property type="match status" value="1"/>
</dbReference>